<protein>
    <recommendedName>
        <fullName evidence="3">Carboxylesterase type B domain-containing protein</fullName>
    </recommendedName>
</protein>
<dbReference type="SUPFAM" id="SSF53474">
    <property type="entry name" value="alpha/beta-Hydrolases"/>
    <property type="match status" value="1"/>
</dbReference>
<dbReference type="EMBL" id="JAPWTJ010000182">
    <property type="protein sequence ID" value="KAJ8981441.1"/>
    <property type="molecule type" value="Genomic_DNA"/>
</dbReference>
<reference evidence="4" key="1">
    <citation type="journal article" date="2023" name="Insect Mol. Biol.">
        <title>Genome sequencing provides insights into the evolution of gene families encoding plant cell wall-degrading enzymes in longhorned beetles.</title>
        <authorList>
            <person name="Shin N.R."/>
            <person name="Okamura Y."/>
            <person name="Kirsch R."/>
            <person name="Pauchet Y."/>
        </authorList>
    </citation>
    <scope>NUCLEOTIDE SEQUENCE</scope>
    <source>
        <strain evidence="4">MMC_N1</strain>
    </source>
</reference>
<keyword evidence="5" id="KW-1185">Reference proteome</keyword>
<keyword evidence="2" id="KW-0325">Glycoprotein</keyword>
<gene>
    <name evidence="4" type="ORF">NQ317_000115</name>
</gene>
<evidence type="ECO:0000256" key="2">
    <source>
        <dbReference type="ARBA" id="ARBA00023180"/>
    </source>
</evidence>
<comment type="similarity">
    <text evidence="1">Belongs to the type-B carboxylesterase/lipase family.</text>
</comment>
<dbReference type="PANTHER" id="PTHR43903">
    <property type="entry name" value="NEUROLIGIN"/>
    <property type="match status" value="1"/>
</dbReference>
<organism evidence="4 5">
    <name type="scientific">Molorchus minor</name>
    <dbReference type="NCBI Taxonomy" id="1323400"/>
    <lineage>
        <taxon>Eukaryota</taxon>
        <taxon>Metazoa</taxon>
        <taxon>Ecdysozoa</taxon>
        <taxon>Arthropoda</taxon>
        <taxon>Hexapoda</taxon>
        <taxon>Insecta</taxon>
        <taxon>Pterygota</taxon>
        <taxon>Neoptera</taxon>
        <taxon>Endopterygota</taxon>
        <taxon>Coleoptera</taxon>
        <taxon>Polyphaga</taxon>
        <taxon>Cucujiformia</taxon>
        <taxon>Chrysomeloidea</taxon>
        <taxon>Cerambycidae</taxon>
        <taxon>Lamiinae</taxon>
        <taxon>Monochamini</taxon>
        <taxon>Molorchus</taxon>
    </lineage>
</organism>
<evidence type="ECO:0000313" key="4">
    <source>
        <dbReference type="EMBL" id="KAJ8981441.1"/>
    </source>
</evidence>
<dbReference type="Proteomes" id="UP001162164">
    <property type="component" value="Unassembled WGS sequence"/>
</dbReference>
<accession>A0ABQ9JT15</accession>
<feature type="domain" description="Carboxylesterase type B" evidence="3">
    <location>
        <begin position="7"/>
        <end position="66"/>
    </location>
</feature>
<dbReference type="InterPro" id="IPR029058">
    <property type="entry name" value="AB_hydrolase_fold"/>
</dbReference>
<comment type="caution">
    <text evidence="4">The sequence shown here is derived from an EMBL/GenBank/DDBJ whole genome shotgun (WGS) entry which is preliminary data.</text>
</comment>
<dbReference type="InterPro" id="IPR051093">
    <property type="entry name" value="Neuroligin/BSAL"/>
</dbReference>
<evidence type="ECO:0000259" key="3">
    <source>
        <dbReference type="Pfam" id="PF00135"/>
    </source>
</evidence>
<name>A0ABQ9JT15_9CUCU</name>
<dbReference type="Gene3D" id="3.40.50.1820">
    <property type="entry name" value="alpha/beta hydrolase"/>
    <property type="match status" value="1"/>
</dbReference>
<evidence type="ECO:0000256" key="1">
    <source>
        <dbReference type="ARBA" id="ARBA00005964"/>
    </source>
</evidence>
<sequence length="92" mass="10084">MCMSLADDPIISLPYGQIRGVATTTLRNNVPFYAYLGIPFAAPPVGSLRFQYRVGPPWTLCTSATHLGMLLTKFAKKSWGIALHFARLALSI</sequence>
<evidence type="ECO:0000313" key="5">
    <source>
        <dbReference type="Proteomes" id="UP001162164"/>
    </source>
</evidence>
<proteinExistence type="inferred from homology"/>
<dbReference type="Pfam" id="PF00135">
    <property type="entry name" value="COesterase"/>
    <property type="match status" value="1"/>
</dbReference>
<dbReference type="InterPro" id="IPR002018">
    <property type="entry name" value="CarbesteraseB"/>
</dbReference>